<dbReference type="Proteomes" id="UP000717515">
    <property type="component" value="Unassembled WGS sequence"/>
</dbReference>
<name>A0A9P8A3A9_MORAP</name>
<evidence type="ECO:0000256" key="1">
    <source>
        <dbReference type="SAM" id="MobiDB-lite"/>
    </source>
</evidence>
<reference evidence="2" key="1">
    <citation type="submission" date="2021-07" db="EMBL/GenBank/DDBJ databases">
        <title>Draft genome of Mortierella alpina, strain LL118, isolated from an aspen leaf litter sample.</title>
        <authorList>
            <person name="Yang S."/>
            <person name="Vinatzer B.A."/>
        </authorList>
    </citation>
    <scope>NUCLEOTIDE SEQUENCE</scope>
    <source>
        <strain evidence="2">LL118</strain>
    </source>
</reference>
<feature type="compositionally biased region" description="Low complexity" evidence="1">
    <location>
        <begin position="241"/>
        <end position="255"/>
    </location>
</feature>
<feature type="region of interest" description="Disordered" evidence="1">
    <location>
        <begin position="220"/>
        <end position="609"/>
    </location>
</feature>
<feature type="compositionally biased region" description="Polar residues" evidence="1">
    <location>
        <begin position="224"/>
        <end position="240"/>
    </location>
</feature>
<dbReference type="AlphaFoldDB" id="A0A9P8A3A9"/>
<feature type="compositionally biased region" description="Low complexity" evidence="1">
    <location>
        <begin position="92"/>
        <end position="104"/>
    </location>
</feature>
<feature type="compositionally biased region" description="Polar residues" evidence="1">
    <location>
        <begin position="416"/>
        <end position="435"/>
    </location>
</feature>
<dbReference type="EMBL" id="JAIFTL010000190">
    <property type="protein sequence ID" value="KAG9321671.1"/>
    <property type="molecule type" value="Genomic_DNA"/>
</dbReference>
<feature type="compositionally biased region" description="Basic and acidic residues" evidence="1">
    <location>
        <begin position="13"/>
        <end position="33"/>
    </location>
</feature>
<protein>
    <submittedName>
        <fullName evidence="2">Uncharacterized protein</fullName>
    </submittedName>
</protein>
<accession>A0A9P8A3A9</accession>
<comment type="caution">
    <text evidence="2">The sequence shown here is derived from an EMBL/GenBank/DDBJ whole genome shotgun (WGS) entry which is preliminary data.</text>
</comment>
<feature type="compositionally biased region" description="Basic and acidic residues" evidence="1">
    <location>
        <begin position="501"/>
        <end position="512"/>
    </location>
</feature>
<feature type="compositionally biased region" description="Polar residues" evidence="1">
    <location>
        <begin position="553"/>
        <end position="572"/>
    </location>
</feature>
<gene>
    <name evidence="2" type="ORF">KVV02_004075</name>
</gene>
<evidence type="ECO:0000313" key="3">
    <source>
        <dbReference type="Proteomes" id="UP000717515"/>
    </source>
</evidence>
<feature type="compositionally biased region" description="Basic and acidic residues" evidence="1">
    <location>
        <begin position="588"/>
        <end position="599"/>
    </location>
</feature>
<feature type="compositionally biased region" description="Low complexity" evidence="1">
    <location>
        <begin position="327"/>
        <end position="336"/>
    </location>
</feature>
<proteinExistence type="predicted"/>
<organism evidence="2 3">
    <name type="scientific">Mortierella alpina</name>
    <name type="common">Oleaginous fungus</name>
    <name type="synonym">Mortierella renispora</name>
    <dbReference type="NCBI Taxonomy" id="64518"/>
    <lineage>
        <taxon>Eukaryota</taxon>
        <taxon>Fungi</taxon>
        <taxon>Fungi incertae sedis</taxon>
        <taxon>Mucoromycota</taxon>
        <taxon>Mortierellomycotina</taxon>
        <taxon>Mortierellomycetes</taxon>
        <taxon>Mortierellales</taxon>
        <taxon>Mortierellaceae</taxon>
        <taxon>Mortierella</taxon>
    </lineage>
</organism>
<feature type="compositionally biased region" description="Polar residues" evidence="1">
    <location>
        <begin position="117"/>
        <end position="129"/>
    </location>
</feature>
<feature type="compositionally biased region" description="Basic and acidic residues" evidence="1">
    <location>
        <begin position="337"/>
        <end position="360"/>
    </location>
</feature>
<sequence>MVRVEVLNVSGADSDHVSAFQKRDKIPRAESRNHTPKQRRATGDSVNRPRAGSSFSNATSAPRPIPKSAGKKTADPSTGSSAYSFDDTIDNPFKPSTPSSFTPSMEPTGFFKPAPSLESTSLPTESFMKSTARKPAPPSTPEQGDPKPFKATAGRSRDASVSSMRPNHDDMILPAVARRIKEQGLHEHDVIAYSDAYDAPLYKLPSTPAYENNPFASYDRAKAVSSSSLAQQKSLEDSTLSVSKNQKSQKSQKNQDAGTQNDSEMVQVVAGKENRRRSHTGPPVPEASARTSIEVTSSAESPSERASRAQRGGVSRSSSRRQRRQQQEQYEQNAQHRQQEQYEQHEQFRQQEQHGQHEQLRQQQTQNAYDATSAQEPRPERPRRTRRNTDRQLQPDSAAYNEEPMPRRERRPTMPGSQENPGTNGSDNLYQQQRHYQGHEGHQGAQKEWIDPHDPYSRQQRHVAPPESYNRRHPMNDDSTYKQNGRMMNGHEMAQYGAQDEMSRHNRRHYAEDQMQGDPQHREAHNAYRHQQGYNQKQGGYRYQPQDDYKFQGTGSSHHAFPTQNPSASRPSYPQPEMVQVEMSQLDPGHKEDVQHGPDGKPNPSQENIKKKKEALCCIIC</sequence>
<feature type="compositionally biased region" description="Basic and acidic residues" evidence="1">
    <location>
        <begin position="377"/>
        <end position="390"/>
    </location>
</feature>
<feature type="region of interest" description="Disordered" evidence="1">
    <location>
        <begin position="1"/>
        <end position="170"/>
    </location>
</feature>
<evidence type="ECO:0000313" key="2">
    <source>
        <dbReference type="EMBL" id="KAG9321671.1"/>
    </source>
</evidence>